<dbReference type="EMBL" id="JAHQCS010000100">
    <property type="protein sequence ID" value="MBU9712425.1"/>
    <property type="molecule type" value="Genomic_DNA"/>
</dbReference>
<organism evidence="3 4">
    <name type="scientific">Evansella tamaricis</name>
    <dbReference type="NCBI Taxonomy" id="2069301"/>
    <lineage>
        <taxon>Bacteria</taxon>
        <taxon>Bacillati</taxon>
        <taxon>Bacillota</taxon>
        <taxon>Bacilli</taxon>
        <taxon>Bacillales</taxon>
        <taxon>Bacillaceae</taxon>
        <taxon>Evansella</taxon>
    </lineage>
</organism>
<reference evidence="3 4" key="1">
    <citation type="submission" date="2021-06" db="EMBL/GenBank/DDBJ databases">
        <title>Bacillus sp. RD4P76, an endophyte from a halophyte.</title>
        <authorList>
            <person name="Sun J.-Q."/>
        </authorList>
    </citation>
    <scope>NUCLEOTIDE SEQUENCE [LARGE SCALE GENOMIC DNA]</scope>
    <source>
        <strain evidence="3 4">CGMCC 1.15917</strain>
    </source>
</reference>
<evidence type="ECO:0000313" key="3">
    <source>
        <dbReference type="EMBL" id="MBU9712425.1"/>
    </source>
</evidence>
<keyword evidence="2" id="KW-0175">Coiled coil</keyword>
<dbReference type="PANTHER" id="PTHR37313:SF2">
    <property type="entry name" value="UPF0749 PROTEIN YLXX"/>
    <property type="match status" value="1"/>
</dbReference>
<gene>
    <name evidence="3" type="ORF">KS419_11800</name>
</gene>
<comment type="caution">
    <text evidence="3">The sequence shown here is derived from an EMBL/GenBank/DDBJ whole genome shotgun (WGS) entry which is preliminary data.</text>
</comment>
<dbReference type="RefSeq" id="WP_217066606.1">
    <property type="nucleotide sequence ID" value="NZ_JAHQCS010000100.1"/>
</dbReference>
<keyword evidence="4" id="KW-1185">Reference proteome</keyword>
<dbReference type="Pfam" id="PF05949">
    <property type="entry name" value="DUF881"/>
    <property type="match status" value="1"/>
</dbReference>
<name>A0ABS6JGA0_9BACI</name>
<dbReference type="PANTHER" id="PTHR37313">
    <property type="entry name" value="UPF0749 PROTEIN RV1825"/>
    <property type="match status" value="1"/>
</dbReference>
<evidence type="ECO:0000313" key="4">
    <source>
        <dbReference type="Proteomes" id="UP000784880"/>
    </source>
</evidence>
<feature type="coiled-coil region" evidence="2">
    <location>
        <begin position="60"/>
        <end position="94"/>
    </location>
</feature>
<dbReference type="Proteomes" id="UP000784880">
    <property type="component" value="Unassembled WGS sequence"/>
</dbReference>
<dbReference type="InterPro" id="IPR010273">
    <property type="entry name" value="DUF881"/>
</dbReference>
<comment type="similarity">
    <text evidence="1">Belongs to the UPF0749 family.</text>
</comment>
<accession>A0ABS6JGA0</accession>
<sequence>MRVKGSHVIFSLVLLITGFILALSYQFASESNSAPNQMSNSQWREEDQLRNQVLLEQSINRSLAEELRDIQNQIKDIEEEAANQERTYYNLVEDLDRLRMITGFVGVTGEGLSVTLSDADYVEGENPNNYIVHEQHLQLLIDELLVTGAEAIAINGYRLNHQSYIHCIGPVIEIDGNISFAPFEVTAIGDSDTLNEAINMVGGVKDRLLSDNIEVRVEKMNAIILDPYFSERGGN</sequence>
<evidence type="ECO:0000256" key="2">
    <source>
        <dbReference type="SAM" id="Coils"/>
    </source>
</evidence>
<protein>
    <submittedName>
        <fullName evidence="3">DUF881 domain-containing protein</fullName>
    </submittedName>
</protein>
<proteinExistence type="inferred from homology"/>
<evidence type="ECO:0000256" key="1">
    <source>
        <dbReference type="ARBA" id="ARBA00009108"/>
    </source>
</evidence>